<dbReference type="PROSITE" id="PS51704">
    <property type="entry name" value="GP_PDE"/>
    <property type="match status" value="1"/>
</dbReference>
<name>A0A6N2UFK5_9FIRM</name>
<reference evidence="2" key="1">
    <citation type="submission" date="2019-11" db="EMBL/GenBank/DDBJ databases">
        <authorList>
            <person name="Feng L."/>
        </authorList>
    </citation>
    <scope>NUCLEOTIDE SEQUENCE</scope>
    <source>
        <strain evidence="2">AvaginalisLFYP127</strain>
    </source>
</reference>
<protein>
    <submittedName>
        <fullName evidence="2">Glycerophosphoryl diester phosphodiesterase</fullName>
        <ecNumber evidence="2">3.1.4.46</ecNumber>
    </submittedName>
</protein>
<gene>
    <name evidence="2" type="primary">ugpQ</name>
    <name evidence="2" type="ORF">AVLFYP127_01093</name>
</gene>
<proteinExistence type="predicted"/>
<dbReference type="RefSeq" id="WP_156329500.1">
    <property type="nucleotide sequence ID" value="NZ_CACRSW010000030.1"/>
</dbReference>
<dbReference type="EC" id="3.1.4.46" evidence="2"/>
<dbReference type="EMBL" id="CACRSW010000030">
    <property type="protein sequence ID" value="VYT16349.1"/>
    <property type="molecule type" value="Genomic_DNA"/>
</dbReference>
<dbReference type="InterPro" id="IPR017946">
    <property type="entry name" value="PLC-like_Pdiesterase_TIM-brl"/>
</dbReference>
<dbReference type="AlphaFoldDB" id="A0A6N2UFK5"/>
<dbReference type="Gene3D" id="3.20.20.190">
    <property type="entry name" value="Phosphatidylinositol (PI) phosphodiesterase"/>
    <property type="match status" value="1"/>
</dbReference>
<evidence type="ECO:0000313" key="2">
    <source>
        <dbReference type="EMBL" id="VYT16349.1"/>
    </source>
</evidence>
<feature type="domain" description="GP-PDE" evidence="1">
    <location>
        <begin position="1"/>
        <end position="235"/>
    </location>
</feature>
<keyword evidence="2" id="KW-0378">Hydrolase</keyword>
<organism evidence="2">
    <name type="scientific">Anaerococcus vaginalis</name>
    <dbReference type="NCBI Taxonomy" id="33037"/>
    <lineage>
        <taxon>Bacteria</taxon>
        <taxon>Bacillati</taxon>
        <taxon>Bacillota</taxon>
        <taxon>Tissierellia</taxon>
        <taxon>Tissierellales</taxon>
        <taxon>Peptoniphilaceae</taxon>
        <taxon>Anaerococcus</taxon>
    </lineage>
</organism>
<dbReference type="PANTHER" id="PTHR46211:SF14">
    <property type="entry name" value="GLYCEROPHOSPHODIESTER PHOSPHODIESTERASE"/>
    <property type="match status" value="1"/>
</dbReference>
<dbReference type="Pfam" id="PF03009">
    <property type="entry name" value="GDPD"/>
    <property type="match status" value="1"/>
</dbReference>
<dbReference type="SUPFAM" id="SSF51695">
    <property type="entry name" value="PLC-like phosphodiesterases"/>
    <property type="match status" value="1"/>
</dbReference>
<accession>A0A6N2UFK5</accession>
<dbReference type="InterPro" id="IPR030395">
    <property type="entry name" value="GP_PDE_dom"/>
</dbReference>
<dbReference type="GO" id="GO:0008889">
    <property type="term" value="F:glycerophosphodiester phosphodiesterase activity"/>
    <property type="evidence" value="ECO:0007669"/>
    <property type="project" value="UniProtKB-EC"/>
</dbReference>
<dbReference type="GO" id="GO:0006629">
    <property type="term" value="P:lipid metabolic process"/>
    <property type="evidence" value="ECO:0007669"/>
    <property type="project" value="InterPro"/>
</dbReference>
<sequence length="235" mass="27511">MKIIAHRGFSSLYPENTMLAFKKAYEMGVYAIELDVHLSKNKELIIIHDEKIDRTSDGSGFIKDHSLEELQKYSFSYDKDFENIKISDIDEYFSYFKDKDIITNIEVKTNVIEYENIEKLLMGKIYAYGLVDKIIISSFNLNSLKKIREIDTEIPLAYLTSKKIDNIKNLCKDLNLQYYHPKNTAVSQKEIIDLKNMGVLTNIWFSNKKEDYEKLEILNPNGIITNHVEKFIKKI</sequence>
<evidence type="ECO:0000259" key="1">
    <source>
        <dbReference type="PROSITE" id="PS51704"/>
    </source>
</evidence>
<dbReference type="PANTHER" id="PTHR46211">
    <property type="entry name" value="GLYCEROPHOSPHORYL DIESTER PHOSPHODIESTERASE"/>
    <property type="match status" value="1"/>
</dbReference>